<keyword evidence="1" id="KW-0677">Repeat</keyword>
<reference evidence="4" key="1">
    <citation type="journal article" date="2017" name="bioRxiv">
        <title>Comparative analysis of the genomes of Stylophora pistillata and Acropora digitifera provides evidence for extensive differences between species of corals.</title>
        <authorList>
            <person name="Voolstra C.R."/>
            <person name="Li Y."/>
            <person name="Liew Y.J."/>
            <person name="Baumgarten S."/>
            <person name="Zoccola D."/>
            <person name="Flot J.-F."/>
            <person name="Tambutte S."/>
            <person name="Allemand D."/>
            <person name="Aranda M."/>
        </authorList>
    </citation>
    <scope>NUCLEOTIDE SEQUENCE [LARGE SCALE GENOMIC DNA]</scope>
</reference>
<gene>
    <name evidence="3" type="primary">CDK6</name>
    <name evidence="3" type="ORF">AWC38_SpisGene23983</name>
</gene>
<organism evidence="3 4">
    <name type="scientific">Stylophora pistillata</name>
    <name type="common">Smooth cauliflower coral</name>
    <dbReference type="NCBI Taxonomy" id="50429"/>
    <lineage>
        <taxon>Eukaryota</taxon>
        <taxon>Metazoa</taxon>
        <taxon>Cnidaria</taxon>
        <taxon>Anthozoa</taxon>
        <taxon>Hexacorallia</taxon>
        <taxon>Scleractinia</taxon>
        <taxon>Astrocoeniina</taxon>
        <taxon>Pocilloporidae</taxon>
        <taxon>Stylophora</taxon>
    </lineage>
</organism>
<sequence>INRFLEILLVSEVNSGNRYRVFQDDCDNTGSTLLHYAAELGFLQVTKTLVRKYPQLMTMTTKDQLEPVKKRAMLPVELAIEAEKDHVAAFLIRVISNESIQTLFSWTPGKVTNPKPSVFSFKAIIENPKMTKTVVAVLDQMMNPQWPYLPQRQENYETEEKREAIEGVWNTISDDPLIYHFYYHILDGDEGGRPPKILASDGHQQIENKYFNWRGDSCLHAIAKSNNKEALQHPVVRMLIKTKWRSYGHFFLSLQAALLCIFLLFMSYSLLHASTRWDPTQYSGALDSLRGFCEVFTLLMVVFYICEEINQIRIGFGDVLLSGFRALSEQYPMVEDYATFKLVTLFVDAVTVLLLAQTLRPRTTRAMVPVEMALLAEKDEVAAYLIRMMWYERVQSLFSWRPDDMTEPQPSFFSFKFVIENPRMKKTTLALLDQMVNPHWPHLPKRKDSYKNEHEKEGIEGAWRTITDDPIDYHFYYHILDGDEGGRPPKLNTTPGREMQTGNNHFSWRDRSCLHVIAKSKNKEALQHPVVRMLVKIKWKSYGHFFLRLLDVFHTTSPSGHEKYLSLVFEHIEQDLNAYLDNCPQPGLPEWKIKDT</sequence>
<evidence type="ECO:0000313" key="4">
    <source>
        <dbReference type="Proteomes" id="UP000225706"/>
    </source>
</evidence>
<keyword evidence="2" id="KW-1133">Transmembrane helix</keyword>
<evidence type="ECO:0000256" key="2">
    <source>
        <dbReference type="SAM" id="Phobius"/>
    </source>
</evidence>
<name>A0A2B4R6J5_STYPI</name>
<dbReference type="PANTHER" id="PTHR10582:SF2">
    <property type="entry name" value="INACTIVE"/>
    <property type="match status" value="1"/>
</dbReference>
<dbReference type="Proteomes" id="UP000225706">
    <property type="component" value="Unassembled WGS sequence"/>
</dbReference>
<protein>
    <submittedName>
        <fullName evidence="3">Cyclin-dependent kinase 6</fullName>
    </submittedName>
</protein>
<dbReference type="GO" id="GO:0098703">
    <property type="term" value="P:calcium ion import across plasma membrane"/>
    <property type="evidence" value="ECO:0007669"/>
    <property type="project" value="TreeGrafter"/>
</dbReference>
<keyword evidence="3" id="KW-0808">Transferase</keyword>
<keyword evidence="2" id="KW-0472">Membrane</keyword>
<feature type="non-terminal residue" evidence="3">
    <location>
        <position position="1"/>
    </location>
</feature>
<dbReference type="InterPro" id="IPR036770">
    <property type="entry name" value="Ankyrin_rpt-contain_sf"/>
</dbReference>
<dbReference type="GO" id="GO:0005262">
    <property type="term" value="F:calcium channel activity"/>
    <property type="evidence" value="ECO:0007669"/>
    <property type="project" value="TreeGrafter"/>
</dbReference>
<evidence type="ECO:0000313" key="3">
    <source>
        <dbReference type="EMBL" id="PFX12110.1"/>
    </source>
</evidence>
<dbReference type="GO" id="GO:0005886">
    <property type="term" value="C:plasma membrane"/>
    <property type="evidence" value="ECO:0007669"/>
    <property type="project" value="TreeGrafter"/>
</dbReference>
<proteinExistence type="predicted"/>
<feature type="transmembrane region" description="Helical" evidence="2">
    <location>
        <begin position="247"/>
        <end position="268"/>
    </location>
</feature>
<dbReference type="AlphaFoldDB" id="A0A2B4R6J5"/>
<dbReference type="STRING" id="50429.A0A2B4R6J5"/>
<dbReference type="GO" id="GO:0016301">
    <property type="term" value="F:kinase activity"/>
    <property type="evidence" value="ECO:0007669"/>
    <property type="project" value="UniProtKB-KW"/>
</dbReference>
<evidence type="ECO:0000256" key="1">
    <source>
        <dbReference type="ARBA" id="ARBA00022737"/>
    </source>
</evidence>
<accession>A0A2B4R6J5</accession>
<dbReference type="PANTHER" id="PTHR10582">
    <property type="entry name" value="TRANSIENT RECEPTOR POTENTIAL ION CHANNEL PROTEIN"/>
    <property type="match status" value="1"/>
</dbReference>
<dbReference type="InterPro" id="IPR024862">
    <property type="entry name" value="TRPV"/>
</dbReference>
<keyword evidence="4" id="KW-1185">Reference proteome</keyword>
<dbReference type="EMBL" id="LSMT01001583">
    <property type="protein sequence ID" value="PFX12110.1"/>
    <property type="molecule type" value="Genomic_DNA"/>
</dbReference>
<feature type="transmembrane region" description="Helical" evidence="2">
    <location>
        <begin position="288"/>
        <end position="306"/>
    </location>
</feature>
<dbReference type="SUPFAM" id="SSF48403">
    <property type="entry name" value="Ankyrin repeat"/>
    <property type="match status" value="1"/>
</dbReference>
<dbReference type="Gene3D" id="1.25.40.20">
    <property type="entry name" value="Ankyrin repeat-containing domain"/>
    <property type="match status" value="1"/>
</dbReference>
<dbReference type="OrthoDB" id="6080847at2759"/>
<keyword evidence="2" id="KW-0812">Transmembrane</keyword>
<comment type="caution">
    <text evidence="3">The sequence shown here is derived from an EMBL/GenBank/DDBJ whole genome shotgun (WGS) entry which is preliminary data.</text>
</comment>
<keyword evidence="3" id="KW-0418">Kinase</keyword>